<evidence type="ECO:0000256" key="7">
    <source>
        <dbReference type="PROSITE-ProRule" id="PRU01360"/>
    </source>
</evidence>
<dbReference type="Gene3D" id="2.60.40.1120">
    <property type="entry name" value="Carboxypeptidase-like, regulatory domain"/>
    <property type="match status" value="1"/>
</dbReference>
<dbReference type="Pfam" id="PF07715">
    <property type="entry name" value="Plug"/>
    <property type="match status" value="1"/>
</dbReference>
<evidence type="ECO:0000313" key="10">
    <source>
        <dbReference type="EMBL" id="RAJ08467.1"/>
    </source>
</evidence>
<keyword evidence="8" id="KW-0732">Signal</keyword>
<keyword evidence="11" id="KW-1185">Reference proteome</keyword>
<dbReference type="SUPFAM" id="SSF56935">
    <property type="entry name" value="Porins"/>
    <property type="match status" value="1"/>
</dbReference>
<dbReference type="PROSITE" id="PS52016">
    <property type="entry name" value="TONB_DEPENDENT_REC_3"/>
    <property type="match status" value="1"/>
</dbReference>
<dbReference type="InterPro" id="IPR023997">
    <property type="entry name" value="TonB-dep_OMP_SusC/RagA_CS"/>
</dbReference>
<keyword evidence="5 7" id="KW-0472">Membrane</keyword>
<dbReference type="SUPFAM" id="SSF49464">
    <property type="entry name" value="Carboxypeptidase regulatory domain-like"/>
    <property type="match status" value="1"/>
</dbReference>
<comment type="caution">
    <text evidence="10">The sequence shown here is derived from an EMBL/GenBank/DDBJ whole genome shotgun (WGS) entry which is preliminary data.</text>
</comment>
<keyword evidence="2 7" id="KW-0813">Transport</keyword>
<sequence length="1268" mass="141402">MQFNAYLGPGLYCPPGLLMKKFLRVMKLTTVLLMVASMHVSANAWSQKVTMAARKTTLSAVLKGMQKQTGVSILWEERLLDGVRIESLDAKDANLYDVLNTCLANTNLRYTKVDNIIVIQKQAVTETVAYQTIQGFVKDEKGQPLQGITVSVKGKPRGAITAADGSFSIDAEIGAVLVFTGVGFDMQEHKVTHAGNMLVQLKTKPVAIEAVEVVMSTGYQDLKRKNTAAAYTVVDNKTLNKQINVDVMGALEGRVAGLSTFKNNMIIRGSSTLSSTVGTRPLVVIDGLPTEVSNLGLGDNPSGATYSTGSYASTERGKLSAIVNPNDIESITVLKDAAAAAIYGSRAANGVIVITTKSGKGTARNRKPEVTFSTDFIITAKPDLDKMHYASTSGYIDYELALYKRNLQNYNNDPKQYWGANGAGGYIGSGGAISYYTPVMNLQRLLAEGRITEKEMNDQLDAYRQLDYRKEFAKEIWRNSFRQNYNLAVSAANDKQDIYLSLNYQGQNDRMITNNNETFNIYLKAGQQINQFIKFNAGINTQYYRASVMEEADYTSPTAFMEPYTRMLDENGNRVYRDYVNRSDGFGGFGANGGQMVNGKVVEQIAAINAVKANRLKSTSFNILDELEANQTRSSRFAVRSFANVDVKLWKYLNFTSSFQYETSRNKTDYQVNENAYQMRFLVNRLANITADPFTNPGNFTYPISETGGRLQQTSNETSNYTWRNQLNFSKQIGKDHMLSAIAGTEIRQYYTPRTIEKIYFGYNPQTMASKDFDAYSLANTGVNSYIWAKSGLQRLAGTTVYVPVKHRYFSTYATANYTYKSKYNLAGSFRIDQADLFGSDPQYRYRPLWSVSAGWDMVNEPFLQDVTWLDMLKLRASYGITGNVDQTSSPYIVANGTTTSGYEPSLDYNVISSAPNPLLRWERTTTTNIGFDFAMFHNRVRGTIDAYHKYSDDLLATKTLDPTNGFTTARINNGAMLNKGIEVSVGGDWVKTKDWTFTSFGTFTINKNEIKRIDIVPSNADQLISSSSYYVVGYPKDAMYAYQFAGISSGGTYEQNGIPLFYINNDRKELNMTPNGNGTTLKQITAVDAVKYMGSTVPTWNASFQQGISFKQVEFNALFVMYGGYKIRKPIASIYNTRVYGGALPEDITKGWTEANPNTGYPKMFPDYTIAQGPSIIYLDGYWRNADVHVIDANYIRLRNISLAYTVPAKYLQMMKVKNMKVSAQANNAWYWFSGGNDIDPETFDGTSGTRNYVTPVSYLLRLDVTL</sequence>
<dbReference type="Pfam" id="PF13715">
    <property type="entry name" value="CarbopepD_reg_2"/>
    <property type="match status" value="1"/>
</dbReference>
<dbReference type="EMBL" id="QLLL01000002">
    <property type="protein sequence ID" value="RAJ08467.1"/>
    <property type="molecule type" value="Genomic_DNA"/>
</dbReference>
<gene>
    <name evidence="10" type="ORF">LX64_01119</name>
</gene>
<comment type="subcellular location">
    <subcellularLocation>
        <location evidence="1 7">Cell outer membrane</location>
        <topology evidence="1 7">Multi-pass membrane protein</topology>
    </subcellularLocation>
</comment>
<evidence type="ECO:0000313" key="11">
    <source>
        <dbReference type="Proteomes" id="UP000249547"/>
    </source>
</evidence>
<reference evidence="10 11" key="1">
    <citation type="submission" date="2018-06" db="EMBL/GenBank/DDBJ databases">
        <title>Genomic Encyclopedia of Archaeal and Bacterial Type Strains, Phase II (KMG-II): from individual species to whole genera.</title>
        <authorList>
            <person name="Goeker M."/>
        </authorList>
    </citation>
    <scope>NUCLEOTIDE SEQUENCE [LARGE SCALE GENOMIC DNA]</scope>
    <source>
        <strain evidence="10 11">DSM 23857</strain>
    </source>
</reference>
<name>A0A327R3L3_9BACT</name>
<evidence type="ECO:0000256" key="8">
    <source>
        <dbReference type="SAM" id="SignalP"/>
    </source>
</evidence>
<evidence type="ECO:0000256" key="2">
    <source>
        <dbReference type="ARBA" id="ARBA00022448"/>
    </source>
</evidence>
<dbReference type="Proteomes" id="UP000249547">
    <property type="component" value="Unassembled WGS sequence"/>
</dbReference>
<dbReference type="NCBIfam" id="TIGR04056">
    <property type="entry name" value="OMP_RagA_SusC"/>
    <property type="match status" value="1"/>
</dbReference>
<feature type="domain" description="TonB-dependent receptor plug" evidence="9">
    <location>
        <begin position="224"/>
        <end position="351"/>
    </location>
</feature>
<feature type="signal peptide" evidence="8">
    <location>
        <begin position="1"/>
        <end position="42"/>
    </location>
</feature>
<dbReference type="Gene3D" id="2.40.170.20">
    <property type="entry name" value="TonB-dependent receptor, beta-barrel domain"/>
    <property type="match status" value="1"/>
</dbReference>
<dbReference type="NCBIfam" id="TIGR04057">
    <property type="entry name" value="SusC_RagA_signa"/>
    <property type="match status" value="1"/>
</dbReference>
<evidence type="ECO:0000256" key="1">
    <source>
        <dbReference type="ARBA" id="ARBA00004571"/>
    </source>
</evidence>
<organism evidence="10 11">
    <name type="scientific">Chitinophaga skermanii</name>
    <dbReference type="NCBI Taxonomy" id="331697"/>
    <lineage>
        <taxon>Bacteria</taxon>
        <taxon>Pseudomonadati</taxon>
        <taxon>Bacteroidota</taxon>
        <taxon>Chitinophagia</taxon>
        <taxon>Chitinophagales</taxon>
        <taxon>Chitinophagaceae</taxon>
        <taxon>Chitinophaga</taxon>
    </lineage>
</organism>
<dbReference type="InterPro" id="IPR039426">
    <property type="entry name" value="TonB-dep_rcpt-like"/>
</dbReference>
<dbReference type="InterPro" id="IPR012910">
    <property type="entry name" value="Plug_dom"/>
</dbReference>
<feature type="chain" id="PRO_5016405572" evidence="8">
    <location>
        <begin position="43"/>
        <end position="1268"/>
    </location>
</feature>
<dbReference type="Gene3D" id="2.170.130.10">
    <property type="entry name" value="TonB-dependent receptor, plug domain"/>
    <property type="match status" value="1"/>
</dbReference>
<dbReference type="AlphaFoldDB" id="A0A327R3L3"/>
<protein>
    <submittedName>
        <fullName evidence="10">TonB-linked SusC/RagA family outer membrane protein</fullName>
    </submittedName>
</protein>
<evidence type="ECO:0000256" key="5">
    <source>
        <dbReference type="ARBA" id="ARBA00023136"/>
    </source>
</evidence>
<evidence type="ECO:0000256" key="6">
    <source>
        <dbReference type="ARBA" id="ARBA00023237"/>
    </source>
</evidence>
<dbReference type="InterPro" id="IPR023996">
    <property type="entry name" value="TonB-dep_OMP_SusC/RagA"/>
</dbReference>
<keyword evidence="4 7" id="KW-0812">Transmembrane</keyword>
<accession>A0A327R3L3</accession>
<keyword evidence="3 7" id="KW-1134">Transmembrane beta strand</keyword>
<dbReference type="InterPro" id="IPR008969">
    <property type="entry name" value="CarboxyPept-like_regulatory"/>
</dbReference>
<dbReference type="InterPro" id="IPR037066">
    <property type="entry name" value="Plug_dom_sf"/>
</dbReference>
<keyword evidence="6 7" id="KW-0998">Cell outer membrane</keyword>
<evidence type="ECO:0000259" key="9">
    <source>
        <dbReference type="Pfam" id="PF07715"/>
    </source>
</evidence>
<dbReference type="GO" id="GO:0009279">
    <property type="term" value="C:cell outer membrane"/>
    <property type="evidence" value="ECO:0007669"/>
    <property type="project" value="UniProtKB-SubCell"/>
</dbReference>
<comment type="similarity">
    <text evidence="7">Belongs to the TonB-dependent receptor family.</text>
</comment>
<evidence type="ECO:0000256" key="3">
    <source>
        <dbReference type="ARBA" id="ARBA00022452"/>
    </source>
</evidence>
<dbReference type="InterPro" id="IPR036942">
    <property type="entry name" value="Beta-barrel_TonB_sf"/>
</dbReference>
<proteinExistence type="inferred from homology"/>
<evidence type="ECO:0000256" key="4">
    <source>
        <dbReference type="ARBA" id="ARBA00022692"/>
    </source>
</evidence>